<evidence type="ECO:0000256" key="5">
    <source>
        <dbReference type="SAM" id="Phobius"/>
    </source>
</evidence>
<feature type="transmembrane region" description="Helical" evidence="5">
    <location>
        <begin position="7"/>
        <end position="28"/>
    </location>
</feature>
<evidence type="ECO:0000313" key="6">
    <source>
        <dbReference type="EMBL" id="ADR37207.1"/>
    </source>
</evidence>
<evidence type="ECO:0008006" key="8">
    <source>
        <dbReference type="Google" id="ProtNLM"/>
    </source>
</evidence>
<dbReference type="Proteomes" id="UP000008722">
    <property type="component" value="Chromosome"/>
</dbReference>
<sequence length="321" mass="34027" precursor="true">MRRGFTLIEALLAIGILIVLIGIVAVALTRGLQTKHSQSVYVELQQNLRVAMQQITQDLRSASQLGLWNDPASGCSAAGDACSARDRLAILVSKGFYTAVAEAPGNSYTNSVETAVCDASGFDTGDLVLITNGSAADLVTITQIQNLRDFSQPCRPATTAAGGNPPNHDKIQHNRDRLSGTWQPNTYAFKVQLVTYELRPDPQDAARSVLYRRTGLGTSEGPYSGIVAFDVDTLRISYGVPIDPTAASSTIQQLRFYDSLSAAAAALGSAYTDDPKGSGVYVGGLVRAVRVYLAGTTPAPLTAGGGPGRYEITETVDLRLN</sequence>
<keyword evidence="7" id="KW-1185">Reference proteome</keyword>
<dbReference type="STRING" id="670487.Ocepr_1754"/>
<dbReference type="OrthoDB" id="30365at2"/>
<reference evidence="7" key="1">
    <citation type="submission" date="2010-11" db="EMBL/GenBank/DDBJ databases">
        <title>The complete sequence of chromosome of Oceanithermus profundus DSM 14977.</title>
        <authorList>
            <consortium name="US DOE Joint Genome Institute (JGI-PGF)"/>
            <person name="Lucas S."/>
            <person name="Copeland A."/>
            <person name="Lapidus A."/>
            <person name="Bruce D."/>
            <person name="Goodwin L."/>
            <person name="Pitluck S."/>
            <person name="Kyrpides N."/>
            <person name="Mavromatis K."/>
            <person name="Pagani I."/>
            <person name="Ivanova N."/>
            <person name="Zhang X."/>
            <person name="Brettin T."/>
            <person name="Detter J.C."/>
            <person name="Tapia R."/>
            <person name="Han C."/>
            <person name="Land M."/>
            <person name="Hauser L."/>
            <person name="Markowitz V."/>
            <person name="Cheng J.-F."/>
            <person name="Hugenholtz P."/>
            <person name="Woyke T."/>
            <person name="Wu D."/>
            <person name="Tindall B."/>
            <person name="Faehnrich R."/>
            <person name="Brambilla E."/>
            <person name="Klenk H.-P."/>
            <person name="Eisen J.A."/>
        </authorList>
    </citation>
    <scope>NUCLEOTIDE SEQUENCE [LARGE SCALE GENOMIC DNA]</scope>
    <source>
        <strain evidence="7">DSM 14977 / NBRC 100410 / VKM B-2274 / 506</strain>
    </source>
</reference>
<evidence type="ECO:0000256" key="3">
    <source>
        <dbReference type="ARBA" id="ARBA00022764"/>
    </source>
</evidence>
<dbReference type="InterPro" id="IPR045584">
    <property type="entry name" value="Pilin-like"/>
</dbReference>
<name>E4U9P3_OCEP5</name>
<evidence type="ECO:0000256" key="1">
    <source>
        <dbReference type="ARBA" id="ARBA00004203"/>
    </source>
</evidence>
<dbReference type="InterPro" id="IPR012902">
    <property type="entry name" value="N_methyl_site"/>
</dbReference>
<dbReference type="eggNOG" id="COG4795">
    <property type="taxonomic scope" value="Bacteria"/>
</dbReference>
<keyword evidence="5" id="KW-0472">Membrane</keyword>
<dbReference type="EMBL" id="CP002361">
    <property type="protein sequence ID" value="ADR37207.1"/>
    <property type="molecule type" value="Genomic_DNA"/>
</dbReference>
<dbReference type="PROSITE" id="PS00409">
    <property type="entry name" value="PROKAR_NTER_METHYL"/>
    <property type="match status" value="1"/>
</dbReference>
<evidence type="ECO:0000313" key="7">
    <source>
        <dbReference type="Proteomes" id="UP000008722"/>
    </source>
</evidence>
<dbReference type="GO" id="GO:0042597">
    <property type="term" value="C:periplasmic space"/>
    <property type="evidence" value="ECO:0007669"/>
    <property type="project" value="UniProtKB-SubCell"/>
</dbReference>
<keyword evidence="5" id="KW-0812">Transmembrane</keyword>
<dbReference type="RefSeq" id="WP_013458377.1">
    <property type="nucleotide sequence ID" value="NC_014761.1"/>
</dbReference>
<gene>
    <name evidence="6" type="ordered locus">Ocepr_1754</name>
</gene>
<proteinExistence type="predicted"/>
<keyword evidence="5" id="KW-1133">Transmembrane helix</keyword>
<keyword evidence="3" id="KW-0574">Periplasm</keyword>
<evidence type="ECO:0000256" key="2">
    <source>
        <dbReference type="ARBA" id="ARBA00004418"/>
    </source>
</evidence>
<dbReference type="KEGG" id="opr:Ocepr_1754"/>
<evidence type="ECO:0000256" key="4">
    <source>
        <dbReference type="ARBA" id="ARBA00023237"/>
    </source>
</evidence>
<dbReference type="HOGENOM" id="CLU_924182_0_0_0"/>
<comment type="subcellular location">
    <subcellularLocation>
        <location evidence="1">Cell outer membrane</location>
        <topology evidence="1">Single-pass membrane protein</topology>
    </subcellularLocation>
    <subcellularLocation>
        <location evidence="2">Periplasm</location>
    </subcellularLocation>
</comment>
<dbReference type="SUPFAM" id="SSF54523">
    <property type="entry name" value="Pili subunits"/>
    <property type="match status" value="1"/>
</dbReference>
<reference evidence="6 7" key="2">
    <citation type="journal article" date="2011" name="Stand. Genomic Sci.">
        <title>Complete genome sequence of Oceanithermus profundus type strain (506).</title>
        <authorList>
            <person name="Pati A."/>
            <person name="Zhang X."/>
            <person name="Lapidus A."/>
            <person name="Nolan M."/>
            <person name="Lucas S."/>
            <person name="Del Rio T.G."/>
            <person name="Tice H."/>
            <person name="Cheng J.F."/>
            <person name="Tapia R."/>
            <person name="Han C."/>
            <person name="Goodwin L."/>
            <person name="Pitluck S."/>
            <person name="Liolios K."/>
            <person name="Pagani I."/>
            <person name="Ivanova N."/>
            <person name="Mavromatis K."/>
            <person name="Chen A."/>
            <person name="Palaniappan K."/>
            <person name="Hauser L."/>
            <person name="Jeffries C.D."/>
            <person name="Brambilla E.M."/>
            <person name="Rohl A."/>
            <person name="Mwirichia R."/>
            <person name="Rohde M."/>
            <person name="Tindall B.J."/>
            <person name="Sikorski J."/>
            <person name="Wirth R."/>
            <person name="Goker M."/>
            <person name="Woyke T."/>
            <person name="Detter J.C."/>
            <person name="Bristow J."/>
            <person name="Eisen J.A."/>
            <person name="Markowitz V."/>
            <person name="Hugenholtz P."/>
            <person name="Kyrpides N.C."/>
            <person name="Klenk H.P."/>
            <person name="Land M."/>
        </authorList>
    </citation>
    <scope>NUCLEOTIDE SEQUENCE [LARGE SCALE GENOMIC DNA]</scope>
    <source>
        <strain evidence="7">DSM 14977 / NBRC 100410 / VKM B-2274 / 506</strain>
    </source>
</reference>
<organism evidence="6 7">
    <name type="scientific">Oceanithermus profundus (strain DSM 14977 / NBRC 100410 / VKM B-2274 / 506)</name>
    <dbReference type="NCBI Taxonomy" id="670487"/>
    <lineage>
        <taxon>Bacteria</taxon>
        <taxon>Thermotogati</taxon>
        <taxon>Deinococcota</taxon>
        <taxon>Deinococci</taxon>
        <taxon>Thermales</taxon>
        <taxon>Thermaceae</taxon>
        <taxon>Oceanithermus</taxon>
    </lineage>
</organism>
<dbReference type="AlphaFoldDB" id="E4U9P3"/>
<dbReference type="GO" id="GO:0009279">
    <property type="term" value="C:cell outer membrane"/>
    <property type="evidence" value="ECO:0007669"/>
    <property type="project" value="UniProtKB-SubCell"/>
</dbReference>
<protein>
    <recommendedName>
        <fullName evidence="8">Prepilin-type N-terminal cleavage/methylation domain-containing protein</fullName>
    </recommendedName>
</protein>
<accession>E4U9P3</accession>
<keyword evidence="4" id="KW-0998">Cell outer membrane</keyword>